<dbReference type="InterPro" id="IPR005471">
    <property type="entry name" value="Tscrpt_reg_IclR_N"/>
</dbReference>
<feature type="domain" description="HTH iclR-type" evidence="5">
    <location>
        <begin position="324"/>
        <end position="385"/>
    </location>
</feature>
<proteinExistence type="predicted"/>
<feature type="region of interest" description="Disordered" evidence="4">
    <location>
        <begin position="199"/>
        <end position="252"/>
    </location>
</feature>
<protein>
    <submittedName>
        <fullName evidence="7">Unannotated protein</fullName>
    </submittedName>
</protein>
<dbReference type="AlphaFoldDB" id="A0A6J6EDR5"/>
<keyword evidence="1" id="KW-0805">Transcription regulation</keyword>
<accession>A0A6J6EDR5</accession>
<keyword evidence="2" id="KW-0238">DNA-binding</keyword>
<dbReference type="Gene3D" id="1.10.10.10">
    <property type="entry name" value="Winged helix-like DNA-binding domain superfamily/Winged helix DNA-binding domain"/>
    <property type="match status" value="1"/>
</dbReference>
<evidence type="ECO:0000256" key="2">
    <source>
        <dbReference type="ARBA" id="ARBA00023125"/>
    </source>
</evidence>
<dbReference type="GO" id="GO:0003677">
    <property type="term" value="F:DNA binding"/>
    <property type="evidence" value="ECO:0007669"/>
    <property type="project" value="UniProtKB-KW"/>
</dbReference>
<sequence length="536" mass="55489">MAGHDRRPGEQPLQVACAAGLANLRTQRLEVGSEGTIGAEEALDGHRRGDVGEAGERVEVVQREAEHAEDAVGAVDQCEALLGPQRDGCQPGVIERDRRGHDGAVGSPHLALADQGERAVAERRKVAARTERAVLAHHGGDAVREQRELEVDDLGTHPGVRERQAPGAEQQQGTDDLGFHGVAHAGGVRADERELQLRGALGGDDGGGERAEAGGDAVDGGLPHDEAVDQGGGAGHRLSGVGAQHGGSVVAGDGHDLGGGQSAAVEHDRCGADRSCVRRCVRRYTGRCTGSVHRAFHPVAETAILRNVPQASPPARTTPPAETPRATDRGLRLVREVADHPHGTALADLARAVDLSASTALRQLRSLEAAGFATRRADGLWVPGPELLRIARHLAAVATLPRLAEPVLASLAAELGESAYLAEAADERTAVYVAMEAGTHPVRHVSWLGHTVPRRGTAVGRALVGDVDADGVAVREDAVESGITAVSAPVRDALGQVVAAISVVGPSFRLQGDTLAAARGAVAVHAGRLGQLAGHR</sequence>
<dbReference type="PANTHER" id="PTHR30136">
    <property type="entry name" value="HELIX-TURN-HELIX TRANSCRIPTIONAL REGULATOR, ICLR FAMILY"/>
    <property type="match status" value="1"/>
</dbReference>
<dbReference type="PROSITE" id="PS51077">
    <property type="entry name" value="HTH_ICLR"/>
    <property type="match status" value="1"/>
</dbReference>
<dbReference type="InterPro" id="IPR014757">
    <property type="entry name" value="Tscrpt_reg_IclR_C"/>
</dbReference>
<dbReference type="Gene3D" id="3.30.450.40">
    <property type="match status" value="2"/>
</dbReference>
<evidence type="ECO:0000256" key="3">
    <source>
        <dbReference type="ARBA" id="ARBA00023163"/>
    </source>
</evidence>
<dbReference type="PANTHER" id="PTHR30136:SF24">
    <property type="entry name" value="HTH-TYPE TRANSCRIPTIONAL REPRESSOR ALLR"/>
    <property type="match status" value="1"/>
</dbReference>
<dbReference type="GO" id="GO:0003700">
    <property type="term" value="F:DNA-binding transcription factor activity"/>
    <property type="evidence" value="ECO:0007669"/>
    <property type="project" value="TreeGrafter"/>
</dbReference>
<dbReference type="PROSITE" id="PS51078">
    <property type="entry name" value="ICLR_ED"/>
    <property type="match status" value="1"/>
</dbReference>
<dbReference type="EMBL" id="CAEZSR010000113">
    <property type="protein sequence ID" value="CAB4574492.1"/>
    <property type="molecule type" value="Genomic_DNA"/>
</dbReference>
<dbReference type="InterPro" id="IPR050707">
    <property type="entry name" value="HTH_MetabolicPath_Reg"/>
</dbReference>
<dbReference type="CDD" id="cd00090">
    <property type="entry name" value="HTH_ARSR"/>
    <property type="match status" value="1"/>
</dbReference>
<dbReference type="InterPro" id="IPR036390">
    <property type="entry name" value="WH_DNA-bd_sf"/>
</dbReference>
<dbReference type="GO" id="GO:0045892">
    <property type="term" value="P:negative regulation of DNA-templated transcription"/>
    <property type="evidence" value="ECO:0007669"/>
    <property type="project" value="TreeGrafter"/>
</dbReference>
<dbReference type="SUPFAM" id="SSF46785">
    <property type="entry name" value="Winged helix' DNA-binding domain"/>
    <property type="match status" value="1"/>
</dbReference>
<organism evidence="7">
    <name type="scientific">freshwater metagenome</name>
    <dbReference type="NCBI Taxonomy" id="449393"/>
    <lineage>
        <taxon>unclassified sequences</taxon>
        <taxon>metagenomes</taxon>
        <taxon>ecological metagenomes</taxon>
    </lineage>
</organism>
<evidence type="ECO:0000256" key="4">
    <source>
        <dbReference type="SAM" id="MobiDB-lite"/>
    </source>
</evidence>
<dbReference type="Pfam" id="PF09339">
    <property type="entry name" value="HTH_IclR"/>
    <property type="match status" value="1"/>
</dbReference>
<dbReference type="InterPro" id="IPR011991">
    <property type="entry name" value="ArsR-like_HTH"/>
</dbReference>
<feature type="region of interest" description="Disordered" evidence="4">
    <location>
        <begin position="157"/>
        <end position="180"/>
    </location>
</feature>
<dbReference type="InterPro" id="IPR036388">
    <property type="entry name" value="WH-like_DNA-bd_sf"/>
</dbReference>
<dbReference type="SUPFAM" id="SSF55781">
    <property type="entry name" value="GAF domain-like"/>
    <property type="match status" value="1"/>
</dbReference>
<dbReference type="SMART" id="SM00346">
    <property type="entry name" value="HTH_ICLR"/>
    <property type="match status" value="1"/>
</dbReference>
<dbReference type="Pfam" id="PF01614">
    <property type="entry name" value="IclR_C"/>
    <property type="match status" value="1"/>
</dbReference>
<evidence type="ECO:0000259" key="5">
    <source>
        <dbReference type="PROSITE" id="PS51077"/>
    </source>
</evidence>
<reference evidence="7" key="1">
    <citation type="submission" date="2020-05" db="EMBL/GenBank/DDBJ databases">
        <authorList>
            <person name="Chiriac C."/>
            <person name="Salcher M."/>
            <person name="Ghai R."/>
            <person name="Kavagutti S V."/>
        </authorList>
    </citation>
    <scope>NUCLEOTIDE SEQUENCE</scope>
</reference>
<name>A0A6J6EDR5_9ZZZZ</name>
<keyword evidence="3" id="KW-0804">Transcription</keyword>
<evidence type="ECO:0000313" key="7">
    <source>
        <dbReference type="EMBL" id="CAB4574492.1"/>
    </source>
</evidence>
<feature type="domain" description="IclR-ED" evidence="6">
    <location>
        <begin position="386"/>
        <end position="535"/>
    </location>
</feature>
<evidence type="ECO:0000256" key="1">
    <source>
        <dbReference type="ARBA" id="ARBA00023015"/>
    </source>
</evidence>
<gene>
    <name evidence="7" type="ORF">UFOPK1493_02615</name>
</gene>
<dbReference type="InterPro" id="IPR029016">
    <property type="entry name" value="GAF-like_dom_sf"/>
</dbReference>
<evidence type="ECO:0000259" key="6">
    <source>
        <dbReference type="PROSITE" id="PS51078"/>
    </source>
</evidence>